<feature type="transmembrane region" description="Helical" evidence="6">
    <location>
        <begin position="389"/>
        <end position="410"/>
    </location>
</feature>
<dbReference type="PANTHER" id="PTHR43791">
    <property type="entry name" value="PERMEASE-RELATED"/>
    <property type="match status" value="1"/>
</dbReference>
<dbReference type="InterPro" id="IPR011701">
    <property type="entry name" value="MFS"/>
</dbReference>
<accession>A0A1B9GYY3</accession>
<sequence length="505" mass="55648">MHIYTAHVNLFPTVHHSRQYSEHFNMVADKIHDEVDVKIVENELGTESGPYLDPKAEAKLTRKLDIFIIPILGVLYLLSFLDRGNIGNANIATPSLSKSLGLNAQQYSACVSVVYATYVVFEPVWANLLKILTPKVVLAGSAVCWGGITLGTAWAHNYHGLLAIRILLGAFEAGLFPCISVYIFMNYRREEVGRRMSYIFACSAASGAFGGLIAYGLIHIETGSLVGWQYLYVVEGILSLAVAPLTYFYLPNDMSTAWFLNAEQKEHARIRTEMNKAHYDPGEQFSWRQVRRGFTDWKTYATGTIQFCADVTLYGLTTFMPAIIKGMGYSNVHAQLLTVPVYFVGALSFLIIARFSDHYKLRSPFILLCFVFLIIGYGVLAGVKDAHGRYAGVFICALGLYGIPGLNVTWISGNTAGHYKRTTSFGLNQLMGNSAGAAIGTIYLSTLAPYYYRSLYISIGLSGLGAIVTVATALALRIINRKRETLVMNGAADQPELGDANPHFK</sequence>
<feature type="transmembrane region" description="Helical" evidence="6">
    <location>
        <begin position="136"/>
        <end position="156"/>
    </location>
</feature>
<gene>
    <name evidence="8" type="ORF">I316_02111</name>
</gene>
<dbReference type="EMBL" id="KI669496">
    <property type="protein sequence ID" value="OCF36238.1"/>
    <property type="molecule type" value="Genomic_DNA"/>
</dbReference>
<keyword evidence="5 6" id="KW-0472">Membrane</keyword>
<evidence type="ECO:0000313" key="9">
    <source>
        <dbReference type="Proteomes" id="UP000092666"/>
    </source>
</evidence>
<protein>
    <recommendedName>
        <fullName evidence="7">Major facilitator superfamily (MFS) profile domain-containing protein</fullName>
    </recommendedName>
</protein>
<dbReference type="Proteomes" id="UP000092666">
    <property type="component" value="Unassembled WGS sequence"/>
</dbReference>
<evidence type="ECO:0000256" key="5">
    <source>
        <dbReference type="ARBA" id="ARBA00023136"/>
    </source>
</evidence>
<reference evidence="8 9" key="1">
    <citation type="submission" date="2013-07" db="EMBL/GenBank/DDBJ databases">
        <title>The Genome Sequence of Cryptococcus heveanensis BCC8398.</title>
        <authorList>
            <consortium name="The Broad Institute Genome Sequencing Platform"/>
            <person name="Cuomo C."/>
            <person name="Litvintseva A."/>
            <person name="Chen Y."/>
            <person name="Heitman J."/>
            <person name="Sun S."/>
            <person name="Springer D."/>
            <person name="Dromer F."/>
            <person name="Young S.K."/>
            <person name="Zeng Q."/>
            <person name="Gargeya S."/>
            <person name="Fitzgerald M."/>
            <person name="Abouelleil A."/>
            <person name="Alvarado L."/>
            <person name="Berlin A.M."/>
            <person name="Chapman S.B."/>
            <person name="Dewar J."/>
            <person name="Goldberg J."/>
            <person name="Griggs A."/>
            <person name="Gujja S."/>
            <person name="Hansen M."/>
            <person name="Howarth C."/>
            <person name="Imamovic A."/>
            <person name="Larimer J."/>
            <person name="McCowan C."/>
            <person name="Murphy C."/>
            <person name="Pearson M."/>
            <person name="Priest M."/>
            <person name="Roberts A."/>
            <person name="Saif S."/>
            <person name="Shea T."/>
            <person name="Sykes S."/>
            <person name="Wortman J."/>
            <person name="Nusbaum C."/>
            <person name="Birren B."/>
        </authorList>
    </citation>
    <scope>NUCLEOTIDE SEQUENCE [LARGE SCALE GENOMIC DNA]</scope>
    <source>
        <strain evidence="8 9">BCC8398</strain>
    </source>
</reference>
<feature type="transmembrane region" description="Helical" evidence="6">
    <location>
        <begin position="64"/>
        <end position="81"/>
    </location>
</feature>
<dbReference type="OrthoDB" id="2985014at2759"/>
<feature type="transmembrane region" description="Helical" evidence="6">
    <location>
        <begin position="162"/>
        <end position="185"/>
    </location>
</feature>
<organism evidence="8 9">
    <name type="scientific">Kwoniella heveanensis BCC8398</name>
    <dbReference type="NCBI Taxonomy" id="1296120"/>
    <lineage>
        <taxon>Eukaryota</taxon>
        <taxon>Fungi</taxon>
        <taxon>Dikarya</taxon>
        <taxon>Basidiomycota</taxon>
        <taxon>Agaricomycotina</taxon>
        <taxon>Tremellomycetes</taxon>
        <taxon>Tremellales</taxon>
        <taxon>Cryptococcaceae</taxon>
        <taxon>Kwoniella</taxon>
    </lineage>
</organism>
<dbReference type="Pfam" id="PF07690">
    <property type="entry name" value="MFS_1"/>
    <property type="match status" value="1"/>
</dbReference>
<dbReference type="AlphaFoldDB" id="A0A1B9GYY3"/>
<feature type="transmembrane region" description="Helical" evidence="6">
    <location>
        <begin position="336"/>
        <end position="353"/>
    </location>
</feature>
<name>A0A1B9GYY3_9TREE</name>
<evidence type="ECO:0000256" key="3">
    <source>
        <dbReference type="ARBA" id="ARBA00022692"/>
    </source>
</evidence>
<feature type="transmembrane region" description="Helical" evidence="6">
    <location>
        <begin position="230"/>
        <end position="250"/>
    </location>
</feature>
<dbReference type="PROSITE" id="PS50850">
    <property type="entry name" value="MFS"/>
    <property type="match status" value="1"/>
</dbReference>
<dbReference type="GO" id="GO:0022857">
    <property type="term" value="F:transmembrane transporter activity"/>
    <property type="evidence" value="ECO:0007669"/>
    <property type="project" value="InterPro"/>
</dbReference>
<evidence type="ECO:0000256" key="2">
    <source>
        <dbReference type="ARBA" id="ARBA00022448"/>
    </source>
</evidence>
<dbReference type="GO" id="GO:0016020">
    <property type="term" value="C:membrane"/>
    <property type="evidence" value="ECO:0007669"/>
    <property type="project" value="UniProtKB-SubCell"/>
</dbReference>
<feature type="transmembrane region" description="Helical" evidence="6">
    <location>
        <begin position="300"/>
        <end position="324"/>
    </location>
</feature>
<comment type="subcellular location">
    <subcellularLocation>
        <location evidence="1">Membrane</location>
        <topology evidence="1">Multi-pass membrane protein</topology>
    </subcellularLocation>
</comment>
<dbReference type="SUPFAM" id="SSF103473">
    <property type="entry name" value="MFS general substrate transporter"/>
    <property type="match status" value="1"/>
</dbReference>
<keyword evidence="3 6" id="KW-0812">Transmembrane</keyword>
<keyword evidence="9" id="KW-1185">Reference proteome</keyword>
<dbReference type="InterPro" id="IPR036259">
    <property type="entry name" value="MFS_trans_sf"/>
</dbReference>
<keyword evidence="4 6" id="KW-1133">Transmembrane helix</keyword>
<evidence type="ECO:0000256" key="6">
    <source>
        <dbReference type="SAM" id="Phobius"/>
    </source>
</evidence>
<dbReference type="PANTHER" id="PTHR43791:SF101">
    <property type="entry name" value="HIGH-AFFINITY NICOTINIC ACID TRANSPORTER"/>
    <property type="match status" value="1"/>
</dbReference>
<dbReference type="Gene3D" id="1.20.1250.20">
    <property type="entry name" value="MFS general substrate transporter like domains"/>
    <property type="match status" value="2"/>
</dbReference>
<feature type="transmembrane region" description="Helical" evidence="6">
    <location>
        <begin position="457"/>
        <end position="479"/>
    </location>
</feature>
<dbReference type="FunFam" id="1.20.1250.20:FF:000018">
    <property type="entry name" value="MFS transporter permease"/>
    <property type="match status" value="1"/>
</dbReference>
<reference evidence="9" key="2">
    <citation type="submission" date="2013-12" db="EMBL/GenBank/DDBJ databases">
        <title>Evolution of pathogenesis and genome organization in the Tremellales.</title>
        <authorList>
            <person name="Cuomo C."/>
            <person name="Litvintseva A."/>
            <person name="Heitman J."/>
            <person name="Chen Y."/>
            <person name="Sun S."/>
            <person name="Springer D."/>
            <person name="Dromer F."/>
            <person name="Young S."/>
            <person name="Zeng Q."/>
            <person name="Chapman S."/>
            <person name="Gujja S."/>
            <person name="Saif S."/>
            <person name="Birren B."/>
        </authorList>
    </citation>
    <scope>NUCLEOTIDE SEQUENCE [LARGE SCALE GENOMIC DNA]</scope>
    <source>
        <strain evidence="9">BCC8398</strain>
    </source>
</reference>
<dbReference type="FunFam" id="1.20.1250.20:FF:000013">
    <property type="entry name" value="MFS general substrate transporter"/>
    <property type="match status" value="1"/>
</dbReference>
<feature type="transmembrane region" description="Helical" evidence="6">
    <location>
        <begin position="430"/>
        <end position="451"/>
    </location>
</feature>
<dbReference type="InterPro" id="IPR020846">
    <property type="entry name" value="MFS_dom"/>
</dbReference>
<feature type="transmembrane region" description="Helical" evidence="6">
    <location>
        <begin position="365"/>
        <end position="383"/>
    </location>
</feature>
<feature type="domain" description="Major facilitator superfamily (MFS) profile" evidence="7">
    <location>
        <begin position="68"/>
        <end position="483"/>
    </location>
</feature>
<evidence type="ECO:0000313" key="8">
    <source>
        <dbReference type="EMBL" id="OCF36238.1"/>
    </source>
</evidence>
<feature type="transmembrane region" description="Helical" evidence="6">
    <location>
        <begin position="104"/>
        <end position="124"/>
    </location>
</feature>
<evidence type="ECO:0000259" key="7">
    <source>
        <dbReference type="PROSITE" id="PS50850"/>
    </source>
</evidence>
<feature type="transmembrane region" description="Helical" evidence="6">
    <location>
        <begin position="197"/>
        <end position="218"/>
    </location>
</feature>
<proteinExistence type="predicted"/>
<evidence type="ECO:0000256" key="4">
    <source>
        <dbReference type="ARBA" id="ARBA00022989"/>
    </source>
</evidence>
<keyword evidence="2" id="KW-0813">Transport</keyword>
<evidence type="ECO:0000256" key="1">
    <source>
        <dbReference type="ARBA" id="ARBA00004141"/>
    </source>
</evidence>